<dbReference type="PANTHER" id="PTHR35814">
    <property type="match status" value="1"/>
</dbReference>
<proteinExistence type="predicted"/>
<evidence type="ECO:0000256" key="4">
    <source>
        <dbReference type="ARBA" id="ARBA00023136"/>
    </source>
</evidence>
<dbReference type="Proteomes" id="UP001235664">
    <property type="component" value="Unassembled WGS sequence"/>
</dbReference>
<accession>A0ABT9H922</accession>
<sequence>MDGTTIFLPVTLSAAAAAALINLWLAIRIGQLRGSTSIVHGDDAGGPLTRRMRAQLNFVENTGFVLILIAAIELAGKGGQWLAIVAAVYMLGRIAHGIGMDGETATLPRKIGTVVTLLTLLGLAIAATLVALRVI</sequence>
<evidence type="ECO:0000256" key="3">
    <source>
        <dbReference type="ARBA" id="ARBA00022989"/>
    </source>
</evidence>
<dbReference type="PANTHER" id="PTHR35814:SF1">
    <property type="entry name" value="GLUTATHIONE S-TRANSFERASE-RELATED"/>
    <property type="match status" value="1"/>
</dbReference>
<feature type="transmembrane region" description="Helical" evidence="5">
    <location>
        <begin position="58"/>
        <end position="75"/>
    </location>
</feature>
<dbReference type="InterPro" id="IPR023352">
    <property type="entry name" value="MAPEG-like_dom_sf"/>
</dbReference>
<dbReference type="RefSeq" id="WP_305929976.1">
    <property type="nucleotide sequence ID" value="NZ_JAVAIL010000003.1"/>
</dbReference>
<dbReference type="InterPro" id="IPR001129">
    <property type="entry name" value="Membr-assoc_MAPEG"/>
</dbReference>
<organism evidence="6 7">
    <name type="scientific">Qipengyuania benthica</name>
    <dbReference type="NCBI Taxonomy" id="3067651"/>
    <lineage>
        <taxon>Bacteria</taxon>
        <taxon>Pseudomonadati</taxon>
        <taxon>Pseudomonadota</taxon>
        <taxon>Alphaproteobacteria</taxon>
        <taxon>Sphingomonadales</taxon>
        <taxon>Erythrobacteraceae</taxon>
        <taxon>Qipengyuania</taxon>
    </lineage>
</organism>
<dbReference type="Pfam" id="PF01124">
    <property type="entry name" value="MAPEG"/>
    <property type="match status" value="1"/>
</dbReference>
<feature type="transmembrane region" description="Helical" evidence="5">
    <location>
        <begin position="6"/>
        <end position="27"/>
    </location>
</feature>
<comment type="caution">
    <text evidence="6">The sequence shown here is derived from an EMBL/GenBank/DDBJ whole genome shotgun (WGS) entry which is preliminary data.</text>
</comment>
<feature type="transmembrane region" description="Helical" evidence="5">
    <location>
        <begin position="111"/>
        <end position="132"/>
    </location>
</feature>
<evidence type="ECO:0000313" key="7">
    <source>
        <dbReference type="Proteomes" id="UP001235664"/>
    </source>
</evidence>
<gene>
    <name evidence="6" type="ORF">Q9K01_09325</name>
</gene>
<evidence type="ECO:0000313" key="6">
    <source>
        <dbReference type="EMBL" id="MDP4539823.1"/>
    </source>
</evidence>
<reference evidence="6 7" key="1">
    <citation type="submission" date="2023-08" db="EMBL/GenBank/DDBJ databases">
        <title>genomic of DY56.</title>
        <authorList>
            <person name="Wang Y."/>
        </authorList>
    </citation>
    <scope>NUCLEOTIDE SEQUENCE [LARGE SCALE GENOMIC DNA]</scope>
    <source>
        <strain evidence="6 7">DY56-A-20</strain>
    </source>
</reference>
<keyword evidence="4 5" id="KW-0472">Membrane</keyword>
<dbReference type="SUPFAM" id="SSF161084">
    <property type="entry name" value="MAPEG domain-like"/>
    <property type="match status" value="1"/>
</dbReference>
<evidence type="ECO:0000256" key="1">
    <source>
        <dbReference type="ARBA" id="ARBA00004370"/>
    </source>
</evidence>
<dbReference type="EMBL" id="JAVAIL010000003">
    <property type="protein sequence ID" value="MDP4539823.1"/>
    <property type="molecule type" value="Genomic_DNA"/>
</dbReference>
<keyword evidence="3 5" id="KW-1133">Transmembrane helix</keyword>
<protein>
    <submittedName>
        <fullName evidence="6">MAPEG family protein</fullName>
    </submittedName>
</protein>
<name>A0ABT9H922_9SPHN</name>
<keyword evidence="7" id="KW-1185">Reference proteome</keyword>
<evidence type="ECO:0000256" key="2">
    <source>
        <dbReference type="ARBA" id="ARBA00022692"/>
    </source>
</evidence>
<dbReference type="Gene3D" id="1.20.120.550">
    <property type="entry name" value="Membrane associated eicosanoid/glutathione metabolism-like domain"/>
    <property type="match status" value="1"/>
</dbReference>
<keyword evidence="2 5" id="KW-0812">Transmembrane</keyword>
<evidence type="ECO:0000256" key="5">
    <source>
        <dbReference type="SAM" id="Phobius"/>
    </source>
</evidence>
<comment type="subcellular location">
    <subcellularLocation>
        <location evidence="1">Membrane</location>
    </subcellularLocation>
</comment>